<dbReference type="GeneID" id="30024697"/>
<reference evidence="2 3" key="1">
    <citation type="journal article" date="2016" name="Genome Biol. Evol.">
        <title>Divergent and convergent evolution of fungal pathogenicity.</title>
        <authorList>
            <person name="Shang Y."/>
            <person name="Xiao G."/>
            <person name="Zheng P."/>
            <person name="Cen K."/>
            <person name="Zhan S."/>
            <person name="Wang C."/>
        </authorList>
    </citation>
    <scope>NUCLEOTIDE SEQUENCE [LARGE SCALE GENOMIC DNA]</scope>
    <source>
        <strain evidence="2 3">ARSEF 2679</strain>
    </source>
</reference>
<accession>A0A167MBV9</accession>
<sequence length="276" mass="30319">MTKDDAFDDAAPPPYQPPPYQAQSQPDDPQDDPLVEPTVFILAGQSVHAENVSSPPAYALSRAVATLTKSTEKVEFERLDTVLASSGAVRHRSRHLYDLRRSVKQPRIGFSRARAASDAPEYYLHSQSPRRTLGHVGLAKARRGGFAAGFRALPVVVPAATTSRARFGGDGDGELPAFELRRAGDRSRWVVGGGGEEEKKEEDAAVVAIEDAADEQRRLILTRALPRKQVDVLVALWCCSIWQEAAEREARREITGNSFMKKMDAGRGIFFGTDIY</sequence>
<dbReference type="RefSeq" id="XP_018700751.1">
    <property type="nucleotide sequence ID" value="XM_018852008.1"/>
</dbReference>
<comment type="caution">
    <text evidence="2">The sequence shown here is derived from an EMBL/GenBank/DDBJ whole genome shotgun (WGS) entry which is preliminary data.</text>
</comment>
<dbReference type="EMBL" id="AZHB01000030">
    <property type="protein sequence ID" value="OAA54178.1"/>
    <property type="molecule type" value="Genomic_DNA"/>
</dbReference>
<proteinExistence type="predicted"/>
<evidence type="ECO:0000313" key="3">
    <source>
        <dbReference type="Proteomes" id="UP000076744"/>
    </source>
</evidence>
<dbReference type="OrthoDB" id="5207784at2759"/>
<evidence type="ECO:0000313" key="2">
    <source>
        <dbReference type="EMBL" id="OAA54178.1"/>
    </source>
</evidence>
<organism evidence="2 3">
    <name type="scientific">Cordyceps fumosorosea (strain ARSEF 2679)</name>
    <name type="common">Isaria fumosorosea</name>
    <dbReference type="NCBI Taxonomy" id="1081104"/>
    <lineage>
        <taxon>Eukaryota</taxon>
        <taxon>Fungi</taxon>
        <taxon>Dikarya</taxon>
        <taxon>Ascomycota</taxon>
        <taxon>Pezizomycotina</taxon>
        <taxon>Sordariomycetes</taxon>
        <taxon>Hypocreomycetidae</taxon>
        <taxon>Hypocreales</taxon>
        <taxon>Cordycipitaceae</taxon>
        <taxon>Cordyceps</taxon>
    </lineage>
</organism>
<dbReference type="Proteomes" id="UP000076744">
    <property type="component" value="Unassembled WGS sequence"/>
</dbReference>
<feature type="region of interest" description="Disordered" evidence="1">
    <location>
        <begin position="1"/>
        <end position="37"/>
    </location>
</feature>
<evidence type="ECO:0000256" key="1">
    <source>
        <dbReference type="SAM" id="MobiDB-lite"/>
    </source>
</evidence>
<feature type="compositionally biased region" description="Pro residues" evidence="1">
    <location>
        <begin position="11"/>
        <end position="20"/>
    </location>
</feature>
<dbReference type="AlphaFoldDB" id="A0A167MBV9"/>
<name>A0A167MBV9_CORFA</name>
<keyword evidence="3" id="KW-1185">Reference proteome</keyword>
<protein>
    <submittedName>
        <fullName evidence="2">Uncharacterized protein</fullName>
    </submittedName>
</protein>
<gene>
    <name evidence="2" type="ORF">ISF_08405</name>
</gene>